<gene>
    <name evidence="1" type="ORF">Fot_10463</name>
</gene>
<sequence length="164" mass="18311">MYNRCPREEDLAKKDEKLGVLNAKDKQIFKDGKQAGRTELLDLIKDELSDINFAFLYKEGEIASLALPLEIDNNETVVELASPEVVIISEVVVEPTNGIRLSQASTEPAFFEAVLESTTRTLPTQATDTTWLLRKSTQGYEDQGNHPYGYDLLPPPQALMPQLS</sequence>
<name>A0ABD1WJH8_9LAMI</name>
<reference evidence="2" key="1">
    <citation type="submission" date="2024-07" db="EMBL/GenBank/DDBJ databases">
        <title>Two chromosome-level genome assemblies of Korean endemic species Abeliophyllum distichum and Forsythia ovata (Oleaceae).</title>
        <authorList>
            <person name="Jang H."/>
        </authorList>
    </citation>
    <scope>NUCLEOTIDE SEQUENCE [LARGE SCALE GENOMIC DNA]</scope>
</reference>
<proteinExistence type="predicted"/>
<accession>A0ABD1WJH8</accession>
<organism evidence="1 2">
    <name type="scientific">Forsythia ovata</name>
    <dbReference type="NCBI Taxonomy" id="205694"/>
    <lineage>
        <taxon>Eukaryota</taxon>
        <taxon>Viridiplantae</taxon>
        <taxon>Streptophyta</taxon>
        <taxon>Embryophyta</taxon>
        <taxon>Tracheophyta</taxon>
        <taxon>Spermatophyta</taxon>
        <taxon>Magnoliopsida</taxon>
        <taxon>eudicotyledons</taxon>
        <taxon>Gunneridae</taxon>
        <taxon>Pentapetalae</taxon>
        <taxon>asterids</taxon>
        <taxon>lamiids</taxon>
        <taxon>Lamiales</taxon>
        <taxon>Oleaceae</taxon>
        <taxon>Forsythieae</taxon>
        <taxon>Forsythia</taxon>
    </lineage>
</organism>
<dbReference type="AlphaFoldDB" id="A0ABD1WJH8"/>
<keyword evidence="2" id="KW-1185">Reference proteome</keyword>
<dbReference type="Proteomes" id="UP001604277">
    <property type="component" value="Unassembled WGS sequence"/>
</dbReference>
<evidence type="ECO:0000313" key="1">
    <source>
        <dbReference type="EMBL" id="KAL2548933.1"/>
    </source>
</evidence>
<evidence type="ECO:0000313" key="2">
    <source>
        <dbReference type="Proteomes" id="UP001604277"/>
    </source>
</evidence>
<comment type="caution">
    <text evidence="1">The sequence shown here is derived from an EMBL/GenBank/DDBJ whole genome shotgun (WGS) entry which is preliminary data.</text>
</comment>
<dbReference type="EMBL" id="JBFOLJ010000003">
    <property type="protein sequence ID" value="KAL2548933.1"/>
    <property type="molecule type" value="Genomic_DNA"/>
</dbReference>
<protein>
    <submittedName>
        <fullName evidence="1">Uncharacterized protein</fullName>
    </submittedName>
</protein>